<keyword evidence="3" id="KW-1185">Reference proteome</keyword>
<reference evidence="2 3" key="1">
    <citation type="submission" date="2021-03" db="EMBL/GenBank/DDBJ databases">
        <title>Sequencing the genomes of 1000 actinobacteria strains.</title>
        <authorList>
            <person name="Klenk H.-P."/>
        </authorList>
    </citation>
    <scope>NUCLEOTIDE SEQUENCE [LARGE SCALE GENOMIC DNA]</scope>
    <source>
        <strain evidence="2 3">DSM 46670</strain>
    </source>
</reference>
<dbReference type="EMBL" id="JAGINW010000001">
    <property type="protein sequence ID" value="MBP2323306.1"/>
    <property type="molecule type" value="Genomic_DNA"/>
</dbReference>
<sequence>MTAPTTTREMWLHNAIEALRPRFVEVGMPLPEKIHVSVGFGFGSKAESKNILGQCWAKRASEDNVNHIFISPEVNDTARILDILLHELIHAADDCQHGHKGAFAEAATRLGLQGKMTATTASVELAAEFVCLAETLGEYPHGALTAATLMRTKQPVPAGPGGADGDGGRISSGPKPQGTRMLKLVCPEDGYTVRTTAKWIAIGLPSCPCGTQMVEA</sequence>
<dbReference type="RefSeq" id="WP_209639498.1">
    <property type="nucleotide sequence ID" value="NZ_JAGINW010000001.1"/>
</dbReference>
<feature type="compositionally biased region" description="Gly residues" evidence="1">
    <location>
        <begin position="159"/>
        <end position="170"/>
    </location>
</feature>
<evidence type="ECO:0008006" key="4">
    <source>
        <dbReference type="Google" id="ProtNLM"/>
    </source>
</evidence>
<dbReference type="Proteomes" id="UP001519332">
    <property type="component" value="Unassembled WGS sequence"/>
</dbReference>
<evidence type="ECO:0000313" key="2">
    <source>
        <dbReference type="EMBL" id="MBP2323306.1"/>
    </source>
</evidence>
<gene>
    <name evidence="2" type="ORF">JOF56_003691</name>
</gene>
<evidence type="ECO:0000256" key="1">
    <source>
        <dbReference type="SAM" id="MobiDB-lite"/>
    </source>
</evidence>
<feature type="region of interest" description="Disordered" evidence="1">
    <location>
        <begin position="154"/>
        <end position="181"/>
    </location>
</feature>
<accession>A0ABS4THK8</accession>
<protein>
    <recommendedName>
        <fullName evidence="4">SprT-like family protein</fullName>
    </recommendedName>
</protein>
<organism evidence="2 3">
    <name type="scientific">Kibdelosporangium banguiense</name>
    <dbReference type="NCBI Taxonomy" id="1365924"/>
    <lineage>
        <taxon>Bacteria</taxon>
        <taxon>Bacillati</taxon>
        <taxon>Actinomycetota</taxon>
        <taxon>Actinomycetes</taxon>
        <taxon>Pseudonocardiales</taxon>
        <taxon>Pseudonocardiaceae</taxon>
        <taxon>Kibdelosporangium</taxon>
    </lineage>
</organism>
<proteinExistence type="predicted"/>
<name>A0ABS4THK8_9PSEU</name>
<evidence type="ECO:0000313" key="3">
    <source>
        <dbReference type="Proteomes" id="UP001519332"/>
    </source>
</evidence>
<comment type="caution">
    <text evidence="2">The sequence shown here is derived from an EMBL/GenBank/DDBJ whole genome shotgun (WGS) entry which is preliminary data.</text>
</comment>